<dbReference type="InterPro" id="IPR036322">
    <property type="entry name" value="WD40_repeat_dom_sf"/>
</dbReference>
<keyword evidence="5" id="KW-1185">Reference proteome</keyword>
<sequence>MSTVGGFGAAHTLSATTSDCVSCVKFSPKECPMLLVGVAAWDGSCSVWQVGRDASGGVISQPTWTSSHDGPLLGISFSPDGRVFYGGCTKTAVMWDLNSDQKSVVASHDLPISCLDYVTLPQTMSSVLITGSWDGKLRWWDLRQQNFVMEQNLGEPIFTLDAQKTVPMMAAATGRLVHIYDLQSSQKVSELKVPDVMKFNIRCVTCAPQYDGVGVGSSEGRVSFVNMKEQPGCTFKAHIGTEKNHYILNQANFCVHHPSKPVLFSGGGDGNITVINRGERKIIKTLQCEQKMNDLPIPISAGDISGDGSLLAYAHSYDWAMGKSGYRNQSTSVHIRTVGF</sequence>
<dbReference type="Gene3D" id="2.130.10.10">
    <property type="entry name" value="YVTN repeat-like/Quinoprotein amine dehydrogenase"/>
    <property type="match status" value="1"/>
</dbReference>
<dbReference type="SUPFAM" id="SSF50978">
    <property type="entry name" value="WD40 repeat-like"/>
    <property type="match status" value="1"/>
</dbReference>
<keyword evidence="1 3" id="KW-0853">WD repeat</keyword>
<dbReference type="SMR" id="A0A0M9FQ37"/>
<evidence type="ECO:0000256" key="2">
    <source>
        <dbReference type="ARBA" id="ARBA00022737"/>
    </source>
</evidence>
<dbReference type="Proteomes" id="UP000037923">
    <property type="component" value="Unassembled WGS sequence"/>
</dbReference>
<dbReference type="PROSITE" id="PS50082">
    <property type="entry name" value="WD_REPEATS_2"/>
    <property type="match status" value="1"/>
</dbReference>
<dbReference type="OrthoDB" id="256303at2759"/>
<gene>
    <name evidence="4" type="ORF">ABB37_09614</name>
</gene>
<evidence type="ECO:0000313" key="5">
    <source>
        <dbReference type="Proteomes" id="UP000037923"/>
    </source>
</evidence>
<dbReference type="Pfam" id="PF00400">
    <property type="entry name" value="WD40"/>
    <property type="match status" value="3"/>
</dbReference>
<dbReference type="InterPro" id="IPR015943">
    <property type="entry name" value="WD40/YVTN_repeat-like_dom_sf"/>
</dbReference>
<dbReference type="VEuPathDB" id="TriTrypDB:LpyrH10_33_0220"/>
<comment type="caution">
    <text evidence="4">The sequence shown here is derived from an EMBL/GenBank/DDBJ whole genome shotgun (WGS) entry which is preliminary data.</text>
</comment>
<protein>
    <submittedName>
        <fullName evidence="4">Putative Poly(A) export protein</fullName>
    </submittedName>
</protein>
<name>A0A0M9FQ37_LEPPY</name>
<dbReference type="GeneID" id="26909897"/>
<dbReference type="RefSeq" id="XP_015652122.1">
    <property type="nucleotide sequence ID" value="XM_015809186.1"/>
</dbReference>
<evidence type="ECO:0000256" key="3">
    <source>
        <dbReference type="PROSITE-ProRule" id="PRU00221"/>
    </source>
</evidence>
<dbReference type="PANTHER" id="PTHR10971">
    <property type="entry name" value="MRNA EXPORT FACTOR AND BUB3"/>
    <property type="match status" value="1"/>
</dbReference>
<dbReference type="AlphaFoldDB" id="A0A0M9FQ37"/>
<reference evidence="4 5" key="1">
    <citation type="submission" date="2015-07" db="EMBL/GenBank/DDBJ databases">
        <title>High-quality genome of monoxenous trypanosomatid Leptomonas pyrrhocoris.</title>
        <authorList>
            <person name="Flegontov P."/>
            <person name="Butenko A."/>
            <person name="Firsov S."/>
            <person name="Vlcek C."/>
            <person name="Logacheva M.D."/>
            <person name="Field M."/>
            <person name="Filatov D."/>
            <person name="Flegontova O."/>
            <person name="Gerasimov E."/>
            <person name="Jackson A.P."/>
            <person name="Kelly S."/>
            <person name="Opperdoes F."/>
            <person name="O'Reilly A."/>
            <person name="Votypka J."/>
            <person name="Yurchenko V."/>
            <person name="Lukes J."/>
        </authorList>
    </citation>
    <scope>NUCLEOTIDE SEQUENCE [LARGE SCALE GENOMIC DNA]</scope>
    <source>
        <strain evidence="4">H10</strain>
    </source>
</reference>
<proteinExistence type="predicted"/>
<dbReference type="RefSeq" id="XP_015652123.1">
    <property type="nucleotide sequence ID" value="XM_015809187.1"/>
</dbReference>
<dbReference type="EMBL" id="LGTL01000033">
    <property type="protein sequence ID" value="KPA73684.1"/>
    <property type="molecule type" value="Genomic_DNA"/>
</dbReference>
<dbReference type="OMA" id="EAMDQSI"/>
<dbReference type="SMART" id="SM00320">
    <property type="entry name" value="WD40"/>
    <property type="match status" value="5"/>
</dbReference>
<accession>A0A0M9FQ37</accession>
<dbReference type="EMBL" id="LGTL01000033">
    <property type="protein sequence ID" value="KPA73683.1"/>
    <property type="molecule type" value="Genomic_DNA"/>
</dbReference>
<feature type="repeat" description="WD" evidence="3">
    <location>
        <begin position="105"/>
        <end position="150"/>
    </location>
</feature>
<keyword evidence="2" id="KW-0677">Repeat</keyword>
<organism evidence="4 5">
    <name type="scientific">Leptomonas pyrrhocoris</name>
    <name type="common">Firebug parasite</name>
    <dbReference type="NCBI Taxonomy" id="157538"/>
    <lineage>
        <taxon>Eukaryota</taxon>
        <taxon>Discoba</taxon>
        <taxon>Euglenozoa</taxon>
        <taxon>Kinetoplastea</taxon>
        <taxon>Metakinetoplastina</taxon>
        <taxon>Trypanosomatida</taxon>
        <taxon>Trypanosomatidae</taxon>
        <taxon>Leishmaniinae</taxon>
        <taxon>Leptomonas</taxon>
    </lineage>
</organism>
<evidence type="ECO:0000313" key="4">
    <source>
        <dbReference type="EMBL" id="KPA73683.1"/>
    </source>
</evidence>
<dbReference type="InterPro" id="IPR001680">
    <property type="entry name" value="WD40_rpt"/>
</dbReference>
<evidence type="ECO:0000256" key="1">
    <source>
        <dbReference type="ARBA" id="ARBA00022574"/>
    </source>
</evidence>